<dbReference type="InterPro" id="IPR052169">
    <property type="entry name" value="CW_Biosynth-Accessory"/>
</dbReference>
<protein>
    <recommendedName>
        <fullName evidence="2">Capsule synthesis protein CapA domain-containing protein</fullName>
    </recommendedName>
</protein>
<gene>
    <name evidence="3" type="ORF">METZ01_LOCUS243517</name>
</gene>
<organism evidence="3">
    <name type="scientific">marine metagenome</name>
    <dbReference type="NCBI Taxonomy" id="408172"/>
    <lineage>
        <taxon>unclassified sequences</taxon>
        <taxon>metagenomes</taxon>
        <taxon>ecological metagenomes</taxon>
    </lineage>
</organism>
<dbReference type="InterPro" id="IPR019079">
    <property type="entry name" value="Capsule_synth_CapA"/>
</dbReference>
<dbReference type="InterPro" id="IPR029052">
    <property type="entry name" value="Metallo-depent_PP-like"/>
</dbReference>
<name>A0A382HVL0_9ZZZZ</name>
<feature type="non-terminal residue" evidence="3">
    <location>
        <position position="1"/>
    </location>
</feature>
<comment type="similarity">
    <text evidence="1">Belongs to the CapA family.</text>
</comment>
<proteinExistence type="inferred from homology"/>
<dbReference type="SUPFAM" id="SSF56300">
    <property type="entry name" value="Metallo-dependent phosphatases"/>
    <property type="match status" value="1"/>
</dbReference>
<evidence type="ECO:0000259" key="2">
    <source>
        <dbReference type="SMART" id="SM00854"/>
    </source>
</evidence>
<dbReference type="SMART" id="SM00854">
    <property type="entry name" value="PGA_cap"/>
    <property type="match status" value="1"/>
</dbReference>
<dbReference type="AlphaFoldDB" id="A0A382HVL0"/>
<reference evidence="3" key="1">
    <citation type="submission" date="2018-05" db="EMBL/GenBank/DDBJ databases">
        <authorList>
            <person name="Lanie J.A."/>
            <person name="Ng W.-L."/>
            <person name="Kazmierczak K.M."/>
            <person name="Andrzejewski T.M."/>
            <person name="Davidsen T.M."/>
            <person name="Wayne K.J."/>
            <person name="Tettelin H."/>
            <person name="Glass J.I."/>
            <person name="Rusch D."/>
            <person name="Podicherti R."/>
            <person name="Tsui H.-C.T."/>
            <person name="Winkler M.E."/>
        </authorList>
    </citation>
    <scope>NUCLEOTIDE SEQUENCE</scope>
</reference>
<accession>A0A382HVL0</accession>
<dbReference type="EMBL" id="UINC01063239">
    <property type="protein sequence ID" value="SVB90663.1"/>
    <property type="molecule type" value="Genomic_DNA"/>
</dbReference>
<evidence type="ECO:0000313" key="3">
    <source>
        <dbReference type="EMBL" id="SVB90663.1"/>
    </source>
</evidence>
<evidence type="ECO:0000256" key="1">
    <source>
        <dbReference type="ARBA" id="ARBA00005662"/>
    </source>
</evidence>
<feature type="domain" description="Capsule synthesis protein CapA" evidence="2">
    <location>
        <begin position="1"/>
        <end position="130"/>
    </location>
</feature>
<dbReference type="PANTHER" id="PTHR33393:SF13">
    <property type="entry name" value="PGA BIOSYNTHESIS PROTEIN CAPA"/>
    <property type="match status" value="1"/>
</dbReference>
<dbReference type="PANTHER" id="PTHR33393">
    <property type="entry name" value="POLYGLUTAMINE SYNTHESIS ACCESSORY PROTEIN RV0574C-RELATED"/>
    <property type="match status" value="1"/>
</dbReference>
<dbReference type="Pfam" id="PF09587">
    <property type="entry name" value="PGA_cap"/>
    <property type="match status" value="1"/>
</dbReference>
<sequence>SQPIYKKFAIGQKTFQLIVIAGFEHRNHYNTRYNYYATENIGGVNKWKPREAIDQLGQIRQSNAEAFIVAYPHWGKDYDFKTRKQTKLAHTLIDAGADLVIGHGAHILQEIENYHGHWILYNLGNFVFNSSGRYQKRKVDPFSLTARLNVSYQKNGLALELVLYPIFSDNRLSNYQPRPVTEKEMDKVQDIIFQRSPPYLKQKMRIGKDETGFFLALNVWPFDANIQNPM</sequence>